<dbReference type="InterPro" id="IPR011990">
    <property type="entry name" value="TPR-like_helical_dom_sf"/>
</dbReference>
<accession>A0A383DRG3</accession>
<dbReference type="PANTHER" id="PTHR44216:SF3">
    <property type="entry name" value="PROTEIN O-MANNOSYL-TRANSFERASE TMTC2"/>
    <property type="match status" value="1"/>
</dbReference>
<name>A0A383DRG3_9ZZZZ</name>
<dbReference type="Gene3D" id="1.25.40.10">
    <property type="entry name" value="Tetratricopeptide repeat domain"/>
    <property type="match status" value="2"/>
</dbReference>
<dbReference type="Pfam" id="PF13429">
    <property type="entry name" value="TPR_15"/>
    <property type="match status" value="1"/>
</dbReference>
<dbReference type="InterPro" id="IPR019734">
    <property type="entry name" value="TPR_rpt"/>
</dbReference>
<protein>
    <submittedName>
        <fullName evidence="1">Uncharacterized protein</fullName>
    </submittedName>
</protein>
<dbReference type="PROSITE" id="PS50005">
    <property type="entry name" value="TPR"/>
    <property type="match status" value="1"/>
</dbReference>
<dbReference type="GO" id="GO:0035269">
    <property type="term" value="P:protein O-linked glycosylation via mannose"/>
    <property type="evidence" value="ECO:0007669"/>
    <property type="project" value="TreeGrafter"/>
</dbReference>
<dbReference type="GO" id="GO:0000030">
    <property type="term" value="F:mannosyltransferase activity"/>
    <property type="evidence" value="ECO:0007669"/>
    <property type="project" value="TreeGrafter"/>
</dbReference>
<proteinExistence type="predicted"/>
<dbReference type="SMART" id="SM00028">
    <property type="entry name" value="TPR"/>
    <property type="match status" value="5"/>
</dbReference>
<gene>
    <name evidence="1" type="ORF">METZ01_LOCUS499707</name>
</gene>
<organism evidence="1">
    <name type="scientific">marine metagenome</name>
    <dbReference type="NCBI Taxonomy" id="408172"/>
    <lineage>
        <taxon>unclassified sequences</taxon>
        <taxon>metagenomes</taxon>
        <taxon>ecological metagenomes</taxon>
    </lineage>
</organism>
<sequence length="218" mass="25231">KLDEASKELRELAAERLERADPLMALADFLRAEERYKDAVSVYDEAIERIGAIEPHHWTMFYARGMSLERIGQWSRAESDLLHALELQPDQPLVLNYLGYSWVEIGIRLPEARSMIEKAVAQRPNDGYIVDSLGWVLYQLEEFGDALVHLERAVELRPNDPVITDHYGDVLWRMGRHSEARFQWRRALSFNPDSKLLESIEKKLERETPDKLQASGDS</sequence>
<dbReference type="GO" id="GO:0005789">
    <property type="term" value="C:endoplasmic reticulum membrane"/>
    <property type="evidence" value="ECO:0007669"/>
    <property type="project" value="TreeGrafter"/>
</dbReference>
<dbReference type="EMBL" id="UINC01219404">
    <property type="protein sequence ID" value="SVE46853.1"/>
    <property type="molecule type" value="Genomic_DNA"/>
</dbReference>
<dbReference type="PANTHER" id="PTHR44216">
    <property type="entry name" value="PROTEIN O-MANNOSYL-TRANSFERASE TMTC2"/>
    <property type="match status" value="1"/>
</dbReference>
<feature type="non-terminal residue" evidence="1">
    <location>
        <position position="1"/>
    </location>
</feature>
<evidence type="ECO:0000313" key="1">
    <source>
        <dbReference type="EMBL" id="SVE46853.1"/>
    </source>
</evidence>
<dbReference type="AlphaFoldDB" id="A0A383DRG3"/>
<dbReference type="SUPFAM" id="SSF48452">
    <property type="entry name" value="TPR-like"/>
    <property type="match status" value="1"/>
</dbReference>
<reference evidence="1" key="1">
    <citation type="submission" date="2018-05" db="EMBL/GenBank/DDBJ databases">
        <authorList>
            <person name="Lanie J.A."/>
            <person name="Ng W.-L."/>
            <person name="Kazmierczak K.M."/>
            <person name="Andrzejewski T.M."/>
            <person name="Davidsen T.M."/>
            <person name="Wayne K.J."/>
            <person name="Tettelin H."/>
            <person name="Glass J.I."/>
            <person name="Rusch D."/>
            <person name="Podicherti R."/>
            <person name="Tsui H.-C.T."/>
            <person name="Winkler M.E."/>
        </authorList>
    </citation>
    <scope>NUCLEOTIDE SEQUENCE</scope>
</reference>
<dbReference type="InterPro" id="IPR052384">
    <property type="entry name" value="TMTC_O-mannosyltransferase"/>
</dbReference>